<organism evidence="5 6">
    <name type="scientific">Tolypothrix tenuis PCC 7101</name>
    <dbReference type="NCBI Taxonomy" id="231146"/>
    <lineage>
        <taxon>Bacteria</taxon>
        <taxon>Bacillati</taxon>
        <taxon>Cyanobacteriota</taxon>
        <taxon>Cyanophyceae</taxon>
        <taxon>Nostocales</taxon>
        <taxon>Tolypothrichaceae</taxon>
        <taxon>Tolypothrix</taxon>
    </lineage>
</organism>
<dbReference type="EMBL" id="AP018248">
    <property type="protein sequence ID" value="BAZ00464.1"/>
    <property type="molecule type" value="Genomic_DNA"/>
</dbReference>
<dbReference type="PANTHER" id="PTHR38340">
    <property type="entry name" value="S-LAYER PROTEIN"/>
    <property type="match status" value="1"/>
</dbReference>
<dbReference type="AlphaFoldDB" id="A0A1Z4N410"/>
<sequence>MFNYDEKEITKLFVFGTNNPSASNYNEHIRPTTATPASINYSMSDYMTQGGGRFAYPSLFGVVDKFFGATLADNTYSVTTLATALGTTFSPDDFRLGISQYGTGISDSDHADRSYIFGTTAFRLDTSTATFEVVGGVKTIKNIEVRAFNDNFDFEAGNPLANLINTVFLEPTLDPYGLARGAVSINFTGSGATLTEYKQSDYTADQTREGDVSVVGTLSRITKDTLGIASLSSSYLSNIATDTFLSYKRGDLKVIYGTPNADSLNEFDAELSFDIYFGYLFAGGDGSDTITGGTFADELQGGTGDDVLDGGLGDDTFIGGAGNDTIKGGSFFFGLFEGTDTSVYQGAFTDYELEFLPDKSIRITDSVGNRDGSDILTGVDFGQFADKKINLAPGQDIAFVIDTTGSMFDDIAAVKARSNEIIDAIFEGDRGFIDSRIAVVGYNDPGTNTFLSFTDQPKIADRKTAAKNAINSISVGGGGDFPELVNSGLIRALNGGAGTWREEAAARRIILFGDAPPKDTDLRAEVLRLAADVGIESVPSAPSLRAFSIASDIEATRLSSDLILTKFEIEETSAEGKIIRVPVEIFTVLIGNDPSTSADFESLASATGGKFLNAATASDLVDVLIKAIESPGGGSTNQPPIAVDDKTTTNQKNSVTINVLLNDSDPDGNAITINTFDNVSTKGGSIVLSDNGTPGNLTDDLLVYTPLANFSGSDSFTYTISDGAATATATVAIEVGINLKGGNRKDTLVGTSGDDYLDGGNGKDTLTGLAGNDTLCGGNGNDSLDGGAGVDRLKGGLGGDILTGGSEADTFVFIKGRESLLDNFDRITDLVIGTDIIDGFNALSAANIAKVGAVSALKESKIAAKLTKRTFGANGAAVFTYGTGASTRTFLALNDCNAGFSSCNDAIIEITGYSGDLNSLAIV</sequence>
<dbReference type="SUPFAM" id="SSF53300">
    <property type="entry name" value="vWA-like"/>
    <property type="match status" value="1"/>
</dbReference>
<dbReference type="InterPro" id="IPR056861">
    <property type="entry name" value="HMCN1-like_VWA"/>
</dbReference>
<keyword evidence="3" id="KW-0732">Signal</keyword>
<dbReference type="InterPro" id="IPR036465">
    <property type="entry name" value="vWFA_dom_sf"/>
</dbReference>
<dbReference type="Gene3D" id="2.60.40.3440">
    <property type="match status" value="1"/>
</dbReference>
<name>A0A1Z4N410_9CYAN</name>
<dbReference type="PANTHER" id="PTHR38340:SF1">
    <property type="entry name" value="S-LAYER PROTEIN"/>
    <property type="match status" value="1"/>
</dbReference>
<dbReference type="KEGG" id="ttq:NIES37_44560"/>
<gene>
    <name evidence="5" type="ORF">NIES37_44560</name>
</gene>
<dbReference type="PROSITE" id="PS00330">
    <property type="entry name" value="HEMOLYSIN_CALCIUM"/>
    <property type="match status" value="4"/>
</dbReference>
<dbReference type="InterPro" id="IPR001343">
    <property type="entry name" value="Hemolysn_Ca-bd"/>
</dbReference>
<dbReference type="InterPro" id="IPR002035">
    <property type="entry name" value="VWF_A"/>
</dbReference>
<feature type="domain" description="VWFA" evidence="4">
    <location>
        <begin position="396"/>
        <end position="628"/>
    </location>
</feature>
<dbReference type="InterPro" id="IPR048165">
    <property type="entry name" value="Bluetail_dom"/>
</dbReference>
<dbReference type="Gene3D" id="3.40.50.410">
    <property type="entry name" value="von Willebrand factor, type A domain"/>
    <property type="match status" value="1"/>
</dbReference>
<dbReference type="GO" id="GO:0005509">
    <property type="term" value="F:calcium ion binding"/>
    <property type="evidence" value="ECO:0007669"/>
    <property type="project" value="InterPro"/>
</dbReference>
<dbReference type="RefSeq" id="WP_096579359.1">
    <property type="nucleotide sequence ID" value="NZ_CAWNJS010000001.1"/>
</dbReference>
<evidence type="ECO:0000259" key="4">
    <source>
        <dbReference type="PROSITE" id="PS50234"/>
    </source>
</evidence>
<dbReference type="Pfam" id="PF00353">
    <property type="entry name" value="HemolysinCabind"/>
    <property type="match status" value="3"/>
</dbReference>
<evidence type="ECO:0000256" key="3">
    <source>
        <dbReference type="ARBA" id="ARBA00022729"/>
    </source>
</evidence>
<evidence type="ECO:0000313" key="5">
    <source>
        <dbReference type="EMBL" id="BAZ00464.1"/>
    </source>
</evidence>
<dbReference type="CDD" id="cd00198">
    <property type="entry name" value="vWFA"/>
    <property type="match status" value="1"/>
</dbReference>
<evidence type="ECO:0000256" key="2">
    <source>
        <dbReference type="ARBA" id="ARBA00022525"/>
    </source>
</evidence>
<dbReference type="GO" id="GO:0005576">
    <property type="term" value="C:extracellular region"/>
    <property type="evidence" value="ECO:0007669"/>
    <property type="project" value="UniProtKB-SubCell"/>
</dbReference>
<accession>A0A1Z4N410</accession>
<dbReference type="Pfam" id="PF17963">
    <property type="entry name" value="Big_9"/>
    <property type="match status" value="1"/>
</dbReference>
<dbReference type="NCBIfam" id="NF041519">
    <property type="entry name" value="bluetail"/>
    <property type="match status" value="1"/>
</dbReference>
<protein>
    <submittedName>
        <fullName evidence="5">FG-GAP repeat-containing protein</fullName>
    </submittedName>
</protein>
<dbReference type="SMART" id="SM00327">
    <property type="entry name" value="VWA"/>
    <property type="match status" value="1"/>
</dbReference>
<reference evidence="5 6" key="1">
    <citation type="submission" date="2017-06" db="EMBL/GenBank/DDBJ databases">
        <title>Genome sequencing of cyanobaciteial culture collection at National Institute for Environmental Studies (NIES).</title>
        <authorList>
            <person name="Hirose Y."/>
            <person name="Shimura Y."/>
            <person name="Fujisawa T."/>
            <person name="Nakamura Y."/>
            <person name="Kawachi M."/>
        </authorList>
    </citation>
    <scope>NUCLEOTIDE SEQUENCE [LARGE SCALE GENOMIC DNA]</scope>
    <source>
        <strain evidence="5 6">NIES-37</strain>
    </source>
</reference>
<keyword evidence="2" id="KW-0964">Secreted</keyword>
<dbReference type="Proteomes" id="UP000218785">
    <property type="component" value="Chromosome"/>
</dbReference>
<proteinExistence type="predicted"/>
<evidence type="ECO:0000256" key="1">
    <source>
        <dbReference type="ARBA" id="ARBA00004613"/>
    </source>
</evidence>
<dbReference type="InterPro" id="IPR050557">
    <property type="entry name" value="RTX_toxin/Mannuronan_C5-epim"/>
</dbReference>
<comment type="subcellular location">
    <subcellularLocation>
        <location evidence="1">Secreted</location>
    </subcellularLocation>
</comment>
<dbReference type="PRINTS" id="PR00313">
    <property type="entry name" value="CABNDNGRPT"/>
</dbReference>
<dbReference type="InterPro" id="IPR011049">
    <property type="entry name" value="Serralysin-like_metalloprot_C"/>
</dbReference>
<evidence type="ECO:0000313" key="6">
    <source>
        <dbReference type="Proteomes" id="UP000218785"/>
    </source>
</evidence>
<dbReference type="InterPro" id="IPR018511">
    <property type="entry name" value="Hemolysin-typ_Ca-bd_CS"/>
</dbReference>
<dbReference type="Pfam" id="PF25106">
    <property type="entry name" value="VWA_4"/>
    <property type="match status" value="1"/>
</dbReference>
<dbReference type="Gene3D" id="2.150.10.10">
    <property type="entry name" value="Serralysin-like metalloprotease, C-terminal"/>
    <property type="match status" value="2"/>
</dbReference>
<dbReference type="SUPFAM" id="SSF51120">
    <property type="entry name" value="beta-Roll"/>
    <property type="match status" value="2"/>
</dbReference>
<keyword evidence="6" id="KW-1185">Reference proteome</keyword>
<dbReference type="PROSITE" id="PS50234">
    <property type="entry name" value="VWFA"/>
    <property type="match status" value="1"/>
</dbReference>